<accession>A0A0E2Z4P0</accession>
<evidence type="ECO:0000256" key="7">
    <source>
        <dbReference type="ARBA" id="ARBA00023270"/>
    </source>
</evidence>
<keyword evidence="5 9" id="KW-0865">Zymogen</keyword>
<feature type="binding site" evidence="9 11">
    <location>
        <position position="57"/>
    </location>
    <ligand>
        <name>substrate</name>
    </ligand>
</feature>
<comment type="subcellular location">
    <subcellularLocation>
        <location evidence="9">Cytoplasm</location>
    </subcellularLocation>
</comment>
<dbReference type="InterPro" id="IPR003190">
    <property type="entry name" value="Asp_decarbox"/>
</dbReference>
<dbReference type="SUPFAM" id="SSF50692">
    <property type="entry name" value="ADC-like"/>
    <property type="match status" value="1"/>
</dbReference>
<evidence type="ECO:0000256" key="5">
    <source>
        <dbReference type="ARBA" id="ARBA00023145"/>
    </source>
</evidence>
<organism evidence="14 15">
    <name type="scientific">Nitrosococcus oceani C-27</name>
    <dbReference type="NCBI Taxonomy" id="314279"/>
    <lineage>
        <taxon>Bacteria</taxon>
        <taxon>Pseudomonadati</taxon>
        <taxon>Pseudomonadota</taxon>
        <taxon>Gammaproteobacteria</taxon>
        <taxon>Chromatiales</taxon>
        <taxon>Chromatiaceae</taxon>
        <taxon>Nitrosococcus</taxon>
    </lineage>
</organism>
<dbReference type="Proteomes" id="UP000028839">
    <property type="component" value="Unassembled WGS sequence"/>
</dbReference>
<dbReference type="GO" id="GO:0005829">
    <property type="term" value="C:cytosol"/>
    <property type="evidence" value="ECO:0007669"/>
    <property type="project" value="TreeGrafter"/>
</dbReference>
<reference evidence="14 15" key="1">
    <citation type="submission" date="2014-07" db="EMBL/GenBank/DDBJ databases">
        <title>Comparative analysis of Nitrosococcus oceani genome inventories of strains from Pacific and Atlantic gyres.</title>
        <authorList>
            <person name="Lim C.K."/>
            <person name="Wang L."/>
            <person name="Sayavedra-Soto L.A."/>
            <person name="Klotz M.G."/>
        </authorList>
    </citation>
    <scope>NUCLEOTIDE SEQUENCE [LARGE SCALE GENOMIC DNA]</scope>
    <source>
        <strain evidence="14 15">C-27</strain>
    </source>
</reference>
<evidence type="ECO:0000256" key="10">
    <source>
        <dbReference type="PIRSR" id="PIRSR006246-1"/>
    </source>
</evidence>
<dbReference type="NCBIfam" id="TIGR00223">
    <property type="entry name" value="panD"/>
    <property type="match status" value="1"/>
</dbReference>
<keyword evidence="2 9" id="KW-0566">Pantothenate biosynthesis</keyword>
<keyword evidence="4 9" id="KW-0068">Autocatalytic cleavage</keyword>
<evidence type="ECO:0000256" key="4">
    <source>
        <dbReference type="ARBA" id="ARBA00022813"/>
    </source>
</evidence>
<feature type="modified residue" description="Pyruvic acid (Ser)" evidence="9 12">
    <location>
        <position position="25"/>
    </location>
</feature>
<evidence type="ECO:0000256" key="3">
    <source>
        <dbReference type="ARBA" id="ARBA00022793"/>
    </source>
</evidence>
<feature type="binding site" evidence="9 11">
    <location>
        <begin position="73"/>
        <end position="75"/>
    </location>
    <ligand>
        <name>substrate</name>
    </ligand>
</feature>
<dbReference type="EMBL" id="JPGN01000025">
    <property type="protein sequence ID" value="KFI20171.1"/>
    <property type="molecule type" value="Genomic_DNA"/>
</dbReference>
<comment type="catalytic activity">
    <reaction evidence="9">
        <text>L-aspartate + H(+) = beta-alanine + CO2</text>
        <dbReference type="Rhea" id="RHEA:19497"/>
        <dbReference type="ChEBI" id="CHEBI:15378"/>
        <dbReference type="ChEBI" id="CHEBI:16526"/>
        <dbReference type="ChEBI" id="CHEBI:29991"/>
        <dbReference type="ChEBI" id="CHEBI:57966"/>
        <dbReference type="EC" id="4.1.1.11"/>
    </reaction>
</comment>
<evidence type="ECO:0000256" key="12">
    <source>
        <dbReference type="PIRSR" id="PIRSR006246-3"/>
    </source>
</evidence>
<dbReference type="HAMAP" id="MF_00446">
    <property type="entry name" value="PanD"/>
    <property type="match status" value="1"/>
</dbReference>
<feature type="active site" description="Proton donor" evidence="9 10">
    <location>
        <position position="58"/>
    </location>
</feature>
<evidence type="ECO:0000256" key="1">
    <source>
        <dbReference type="ARBA" id="ARBA00022490"/>
    </source>
</evidence>
<comment type="similarity">
    <text evidence="9">Belongs to the PanD family.</text>
</comment>
<dbReference type="SMR" id="A0A0E2Z4P0"/>
<dbReference type="PANTHER" id="PTHR21012:SF0">
    <property type="entry name" value="ASPARTATE 1-DECARBOXYLASE"/>
    <property type="match status" value="1"/>
</dbReference>
<dbReference type="GO" id="GO:0015940">
    <property type="term" value="P:pantothenate biosynthetic process"/>
    <property type="evidence" value="ECO:0007669"/>
    <property type="project" value="UniProtKB-UniRule"/>
</dbReference>
<keyword evidence="6 9" id="KW-0456">Lyase</keyword>
<dbReference type="OrthoDB" id="9803983at2"/>
<dbReference type="PIRSF" id="PIRSF006246">
    <property type="entry name" value="Asp_decarbox"/>
    <property type="match status" value="1"/>
</dbReference>
<comment type="cofactor">
    <cofactor evidence="9 10">
        <name>pyruvate</name>
        <dbReference type="ChEBI" id="CHEBI:15361"/>
    </cofactor>
    <text evidence="9 10">Binds 1 pyruvoyl group covalently per subunit.</text>
</comment>
<protein>
    <recommendedName>
        <fullName evidence="9">Aspartate 1-decarboxylase</fullName>
        <ecNumber evidence="9">4.1.1.11</ecNumber>
    </recommendedName>
    <alternativeName>
        <fullName evidence="9">Aspartate alpha-decarboxylase</fullName>
    </alternativeName>
    <component>
        <recommendedName>
            <fullName evidence="9">Aspartate 1-decarboxylase beta chain</fullName>
        </recommendedName>
    </component>
    <component>
        <recommendedName>
            <fullName evidence="9">Aspartate 1-decarboxylase alpha chain</fullName>
        </recommendedName>
    </component>
</protein>
<dbReference type="PANTHER" id="PTHR21012">
    <property type="entry name" value="ASPARTATE 1-DECARBOXYLASE"/>
    <property type="match status" value="1"/>
</dbReference>
<evidence type="ECO:0000256" key="11">
    <source>
        <dbReference type="PIRSR" id="PIRSR006246-2"/>
    </source>
</evidence>
<evidence type="ECO:0000256" key="9">
    <source>
        <dbReference type="HAMAP-Rule" id="MF_00446"/>
    </source>
</evidence>
<evidence type="ECO:0000256" key="2">
    <source>
        <dbReference type="ARBA" id="ARBA00022655"/>
    </source>
</evidence>
<evidence type="ECO:0000313" key="14">
    <source>
        <dbReference type="EMBL" id="KFI20171.1"/>
    </source>
</evidence>
<dbReference type="AlphaFoldDB" id="A0A0E2Z4P0"/>
<dbReference type="Gene3D" id="2.40.40.20">
    <property type="match status" value="1"/>
</dbReference>
<evidence type="ECO:0000256" key="6">
    <source>
        <dbReference type="ARBA" id="ARBA00023239"/>
    </source>
</evidence>
<feature type="chain" id="PRO_5011335497" description="Aspartate 1-decarboxylase alpha chain" evidence="9 13">
    <location>
        <begin position="25"/>
        <end position="126"/>
    </location>
</feature>
<dbReference type="HOGENOM" id="CLU_115305_2_1_6"/>
<dbReference type="CDD" id="cd06919">
    <property type="entry name" value="Asp_decarbox"/>
    <property type="match status" value="1"/>
</dbReference>
<sequence length="126" mass="14053">MYLTLLKSKLHRACVTHIELEYEGSCAIDSVLLSTAGIQEYEQIHIYNLTNGERFVTYAIRAEDNSGIISVNGAAAHKACPGDRLIICTYAVFERSEMDSFKPLLIYLDDRNFITHTGNAIPVQVA</sequence>
<dbReference type="GO" id="GO:0004068">
    <property type="term" value="F:aspartate 1-decarboxylase activity"/>
    <property type="evidence" value="ECO:0007669"/>
    <property type="project" value="UniProtKB-UniRule"/>
</dbReference>
<keyword evidence="8 9" id="KW-0670">Pyruvate</keyword>
<comment type="caution">
    <text evidence="14">The sequence shown here is derived from an EMBL/GenBank/DDBJ whole genome shotgun (WGS) entry which is preliminary data.</text>
</comment>
<comment type="subunit">
    <text evidence="9">Heterooctamer of four alpha and four beta subunits.</text>
</comment>
<comment type="function">
    <text evidence="9">Catalyzes the pyruvoyl-dependent decarboxylation of aspartate to produce beta-alanine.</text>
</comment>
<dbReference type="UniPathway" id="UPA00028">
    <property type="reaction ID" value="UER00002"/>
</dbReference>
<keyword evidence="1 9" id="KW-0963">Cytoplasm</keyword>
<evidence type="ECO:0000256" key="13">
    <source>
        <dbReference type="PIRSR" id="PIRSR006246-5"/>
    </source>
</evidence>
<comment type="pathway">
    <text evidence="9">Cofactor biosynthesis; (R)-pantothenate biosynthesis; beta-alanine from L-aspartate: step 1/1.</text>
</comment>
<evidence type="ECO:0000313" key="15">
    <source>
        <dbReference type="Proteomes" id="UP000028839"/>
    </source>
</evidence>
<proteinExistence type="inferred from homology"/>
<name>A0A0E2Z4P0_9GAMM</name>
<dbReference type="InterPro" id="IPR009010">
    <property type="entry name" value="Asp_de-COase-like_dom_sf"/>
</dbReference>
<gene>
    <name evidence="9" type="primary">panD</name>
    <name evidence="14" type="ORF">IB75_04480</name>
</gene>
<dbReference type="EC" id="4.1.1.11" evidence="9"/>
<evidence type="ECO:0000256" key="8">
    <source>
        <dbReference type="ARBA" id="ARBA00023317"/>
    </source>
</evidence>
<feature type="active site" description="Schiff-base intermediate with substrate; via pyruvic acid" evidence="9 10">
    <location>
        <position position="25"/>
    </location>
</feature>
<keyword evidence="3 9" id="KW-0210">Decarboxylase</keyword>
<feature type="chain" id="PRO_5011335496" description="Aspartate 1-decarboxylase beta chain" evidence="9 13">
    <location>
        <begin position="1"/>
        <end position="24"/>
    </location>
</feature>
<keyword evidence="7 9" id="KW-0704">Schiff base</keyword>
<dbReference type="Pfam" id="PF02261">
    <property type="entry name" value="Asp_decarbox"/>
    <property type="match status" value="1"/>
</dbReference>
<comment type="PTM">
    <text evidence="9 12">Is synthesized initially as an inactive proenzyme, which is activated by self-cleavage at a specific serine bond to produce a beta-subunit with a hydroxyl group at its C-terminus and an alpha-subunit with a pyruvoyl group at its N-terminus.</text>
</comment>
<dbReference type="GO" id="GO:0006523">
    <property type="term" value="P:alanine biosynthetic process"/>
    <property type="evidence" value="ECO:0007669"/>
    <property type="project" value="InterPro"/>
</dbReference>